<organism evidence="1 2">
    <name type="scientific">Enterocloster bolteae</name>
    <dbReference type="NCBI Taxonomy" id="208479"/>
    <lineage>
        <taxon>Bacteria</taxon>
        <taxon>Bacillati</taxon>
        <taxon>Bacillota</taxon>
        <taxon>Clostridia</taxon>
        <taxon>Lachnospirales</taxon>
        <taxon>Lachnospiraceae</taxon>
        <taxon>Enterocloster</taxon>
    </lineage>
</organism>
<comment type="caution">
    <text evidence="1">The sequence shown here is derived from an EMBL/GenBank/DDBJ whole genome shotgun (WGS) entry which is preliminary data.</text>
</comment>
<dbReference type="AlphaFoldDB" id="A0A414AT19"/>
<accession>A0A414AT19</accession>
<gene>
    <name evidence="1" type="ORF">DW839_18220</name>
</gene>
<sequence>MYINYGDKDFFERGRLVDSEHSDSVLNILVCNPYSDEEDLYQFGECSVDITDDWIDKQAVMDFLGMDSDSFNPIEYAIGCIDYYGMENFGACNYVYDYTRMSKEDIKDILKYRLIATDNLDIV</sequence>
<dbReference type="EMBL" id="QSHZ01000020">
    <property type="protein sequence ID" value="RHC54635.1"/>
    <property type="molecule type" value="Genomic_DNA"/>
</dbReference>
<reference evidence="1 2" key="1">
    <citation type="submission" date="2018-08" db="EMBL/GenBank/DDBJ databases">
        <title>A genome reference for cultivated species of the human gut microbiota.</title>
        <authorList>
            <person name="Zou Y."/>
            <person name="Xue W."/>
            <person name="Luo G."/>
        </authorList>
    </citation>
    <scope>NUCLEOTIDE SEQUENCE [LARGE SCALE GENOMIC DNA]</scope>
    <source>
        <strain evidence="1 2">AM35-14</strain>
    </source>
</reference>
<name>A0A414AT19_9FIRM</name>
<dbReference type="Proteomes" id="UP000283975">
    <property type="component" value="Unassembled WGS sequence"/>
</dbReference>
<protein>
    <submittedName>
        <fullName evidence="1">Uncharacterized protein</fullName>
    </submittedName>
</protein>
<proteinExistence type="predicted"/>
<evidence type="ECO:0000313" key="1">
    <source>
        <dbReference type="EMBL" id="RHC54635.1"/>
    </source>
</evidence>
<evidence type="ECO:0000313" key="2">
    <source>
        <dbReference type="Proteomes" id="UP000283975"/>
    </source>
</evidence>